<reference evidence="2 3" key="1">
    <citation type="submission" date="2017-11" db="EMBL/GenBank/DDBJ databases">
        <title>Complete genome of a free-living desiccation-tolerant cyanobacterium and its photosynthetic adaptation to extreme terrestrial habitat.</title>
        <authorList>
            <person name="Shang J."/>
        </authorList>
    </citation>
    <scope>NUCLEOTIDE SEQUENCE [LARGE SCALE GENOMIC DNA]</scope>
    <source>
        <strain evidence="2 3">CCNUN1</strain>
    </source>
</reference>
<accession>A0A2K8SLB3</accession>
<name>A0A2K8SLB3_9NOSO</name>
<dbReference type="RefSeq" id="WP_100898102.1">
    <property type="nucleotide sequence ID" value="NZ_CAWNNC010000001.1"/>
</dbReference>
<protein>
    <submittedName>
        <fullName evidence="2">Uncharacterized protein</fullName>
    </submittedName>
</protein>
<evidence type="ECO:0000313" key="3">
    <source>
        <dbReference type="Proteomes" id="UP000232003"/>
    </source>
</evidence>
<dbReference type="OrthoDB" id="9803716at2"/>
<proteinExistence type="predicted"/>
<dbReference type="EMBL" id="CP024785">
    <property type="protein sequence ID" value="AUB36083.1"/>
    <property type="molecule type" value="Genomic_DNA"/>
</dbReference>
<feature type="coiled-coil region" evidence="1">
    <location>
        <begin position="155"/>
        <end position="216"/>
    </location>
</feature>
<sequence length="310" mass="36290">MHYVHSVFWGNPYTEPPNGMPRYLLEVENSDRRPKDMLRRKMDAIIDRRWKRSEYSWSLGWQCYEDPDVINKRKWSDKRKFANRLRLLKIRVAKKYSIPLLYEAELARQIALKPERAGRLTERAQNHAGDNPDYAAALLDRAAGNQRKATGQYSLEYLGNRLEEAQKELRLLNVKINGGSLGGRSNFWQPATGDRLRRLEIEKQQCEEKIAYWQSEIDAKGGVKYSKENVKVGDWVFYLNSWRRVYRVNPKSVSLHLTSHEQTWSDTAEYFDLKAHVPKDKAEAFGKEFDLDLSKCHKTKLNLNLALENA</sequence>
<gene>
    <name evidence="2" type="ORF">COO91_01982</name>
</gene>
<dbReference type="KEGG" id="nfl:COO91_01982"/>
<evidence type="ECO:0000256" key="1">
    <source>
        <dbReference type="SAM" id="Coils"/>
    </source>
</evidence>
<dbReference type="AlphaFoldDB" id="A0A2K8SLB3"/>
<keyword evidence="3" id="KW-1185">Reference proteome</keyword>
<organism evidence="2 3">
    <name type="scientific">Nostoc flagelliforme CCNUN1</name>
    <dbReference type="NCBI Taxonomy" id="2038116"/>
    <lineage>
        <taxon>Bacteria</taxon>
        <taxon>Bacillati</taxon>
        <taxon>Cyanobacteriota</taxon>
        <taxon>Cyanophyceae</taxon>
        <taxon>Nostocales</taxon>
        <taxon>Nostocaceae</taxon>
        <taxon>Nostoc</taxon>
    </lineage>
</organism>
<dbReference type="Proteomes" id="UP000232003">
    <property type="component" value="Chromosome"/>
</dbReference>
<evidence type="ECO:0000313" key="2">
    <source>
        <dbReference type="EMBL" id="AUB36083.1"/>
    </source>
</evidence>
<keyword evidence="1" id="KW-0175">Coiled coil</keyword>